<gene>
    <name evidence="2" type="ORF">LCGC14_0294940</name>
</gene>
<proteinExistence type="predicted"/>
<comment type="caution">
    <text evidence="2">The sequence shown here is derived from an EMBL/GenBank/DDBJ whole genome shotgun (WGS) entry which is preliminary data.</text>
</comment>
<name>A0A0F9WDE2_9ZZZZ</name>
<evidence type="ECO:0000313" key="2">
    <source>
        <dbReference type="EMBL" id="KKN83841.1"/>
    </source>
</evidence>
<feature type="region of interest" description="Disordered" evidence="1">
    <location>
        <begin position="126"/>
        <end position="149"/>
    </location>
</feature>
<organism evidence="2">
    <name type="scientific">marine sediment metagenome</name>
    <dbReference type="NCBI Taxonomy" id="412755"/>
    <lineage>
        <taxon>unclassified sequences</taxon>
        <taxon>metagenomes</taxon>
        <taxon>ecological metagenomes</taxon>
    </lineage>
</organism>
<feature type="compositionally biased region" description="Polar residues" evidence="1">
    <location>
        <begin position="17"/>
        <end position="32"/>
    </location>
</feature>
<accession>A0A0F9WDE2</accession>
<reference evidence="2" key="1">
    <citation type="journal article" date="2015" name="Nature">
        <title>Complex archaea that bridge the gap between prokaryotes and eukaryotes.</title>
        <authorList>
            <person name="Spang A."/>
            <person name="Saw J.H."/>
            <person name="Jorgensen S.L."/>
            <person name="Zaremba-Niedzwiedzka K."/>
            <person name="Martijn J."/>
            <person name="Lind A.E."/>
            <person name="van Eijk R."/>
            <person name="Schleper C."/>
            <person name="Guy L."/>
            <person name="Ettema T.J."/>
        </authorList>
    </citation>
    <scope>NUCLEOTIDE SEQUENCE</scope>
</reference>
<feature type="region of interest" description="Disordered" evidence="1">
    <location>
        <begin position="16"/>
        <end position="40"/>
    </location>
</feature>
<protein>
    <submittedName>
        <fullName evidence="2">Uncharacterized protein</fullName>
    </submittedName>
</protein>
<evidence type="ECO:0000256" key="1">
    <source>
        <dbReference type="SAM" id="MobiDB-lite"/>
    </source>
</evidence>
<dbReference type="AlphaFoldDB" id="A0A0F9WDE2"/>
<dbReference type="EMBL" id="LAZR01000179">
    <property type="protein sequence ID" value="KKN83841.1"/>
    <property type="molecule type" value="Genomic_DNA"/>
</dbReference>
<sequence length="149" mass="16661">MPCSYNHQGAAIVTPAQDLNVQTPAAQSTGTANPPIPADHEQQTPEFLQKLIQELHQLRQEQSELFAKMYPPHSPVTHEAPHVLPAYEEQEEYRRQDLEYDRKIAALKMQLQELKVLIARKAQPELETEKVMGPASPPSPEPPAAPMIG</sequence>
<feature type="compositionally biased region" description="Pro residues" evidence="1">
    <location>
        <begin position="135"/>
        <end position="149"/>
    </location>
</feature>